<proteinExistence type="predicted"/>
<evidence type="ECO:0000313" key="2">
    <source>
        <dbReference type="EMBL" id="TFB87881.1"/>
    </source>
</evidence>
<dbReference type="EMBL" id="FOPW01000014">
    <property type="protein sequence ID" value="SFH75942.1"/>
    <property type="molecule type" value="Genomic_DNA"/>
</dbReference>
<reference evidence="2 4" key="2">
    <citation type="submission" date="2019-03" db="EMBL/GenBank/DDBJ databases">
        <title>Genomics of glacier-inhabiting Cryobacterium strains.</title>
        <authorList>
            <person name="Liu Q."/>
            <person name="Xin Y.-H."/>
        </authorList>
    </citation>
    <scope>NUCLEOTIDE SEQUENCE [LARGE SCALE GENOMIC DNA]</scope>
    <source>
        <strain evidence="2 4">Hh34</strain>
    </source>
</reference>
<dbReference type="STRING" id="995038.SAMN05216274_11419"/>
<keyword evidence="3" id="KW-1185">Reference proteome</keyword>
<protein>
    <submittedName>
        <fullName evidence="2">Uncharacterized protein</fullName>
    </submittedName>
</protein>
<sequence>MSQVAISNALRALDTAVTRETGGWHALRPDALWEQFLTKYPGPQGITSYWMGLDSITRQAQAAQDAAAELNVLLSGDPAADLIAPWRMGRRAVVYAQTGLDLAQFGFSETTRENATLECVVPADPTIWSTARAWTSTGSGWIADPVLVAWDVQRTGGPDAADAVERIRRAVLAGWLP</sequence>
<reference evidence="1 3" key="1">
    <citation type="submission" date="2016-10" db="EMBL/GenBank/DDBJ databases">
        <authorList>
            <person name="Varghese N."/>
            <person name="Submissions S."/>
        </authorList>
    </citation>
    <scope>NUCLEOTIDE SEQUENCE [LARGE SCALE GENOMIC DNA]</scope>
    <source>
        <strain evidence="1 3">GMCC 1.11211</strain>
    </source>
</reference>
<evidence type="ECO:0000313" key="1">
    <source>
        <dbReference type="EMBL" id="SFH75942.1"/>
    </source>
</evidence>
<evidence type="ECO:0000313" key="4">
    <source>
        <dbReference type="Proteomes" id="UP000297963"/>
    </source>
</evidence>
<dbReference type="EMBL" id="SOFE01000006">
    <property type="protein sequence ID" value="TFB87881.1"/>
    <property type="molecule type" value="Genomic_DNA"/>
</dbReference>
<dbReference type="AlphaFoldDB" id="A0A1I3CN48"/>
<comment type="caution">
    <text evidence="2">The sequence shown here is derived from an EMBL/GenBank/DDBJ whole genome shotgun (WGS) entry which is preliminary data.</text>
</comment>
<name>A0A1I3CN48_9MICO</name>
<dbReference type="Proteomes" id="UP000199681">
    <property type="component" value="Unassembled WGS sequence"/>
</dbReference>
<gene>
    <name evidence="2" type="ORF">E3O11_03505</name>
    <name evidence="1" type="ORF">SAMN05216274_11419</name>
</gene>
<evidence type="ECO:0000313" key="3">
    <source>
        <dbReference type="Proteomes" id="UP000199681"/>
    </source>
</evidence>
<accession>A0A1I3CN48</accession>
<dbReference type="Proteomes" id="UP000297963">
    <property type="component" value="Unassembled WGS sequence"/>
</dbReference>
<organism evidence="2 4">
    <name type="scientific">Cryobacterium levicorallinum</name>
    <dbReference type="NCBI Taxonomy" id="995038"/>
    <lineage>
        <taxon>Bacteria</taxon>
        <taxon>Bacillati</taxon>
        <taxon>Actinomycetota</taxon>
        <taxon>Actinomycetes</taxon>
        <taxon>Micrococcales</taxon>
        <taxon>Microbacteriaceae</taxon>
        <taxon>Cryobacterium</taxon>
    </lineage>
</organism>
<dbReference type="RefSeq" id="WP_092451428.1">
    <property type="nucleotide sequence ID" value="NZ_BKAC01000015.1"/>
</dbReference>